<evidence type="ECO:0000313" key="2">
    <source>
        <dbReference type="EMBL" id="MEA5609791.1"/>
    </source>
</evidence>
<sequence>MSQKTGRIYRLPSEAEWEYACRARTSTPFYYRKTHT</sequence>
<dbReference type="EMBL" id="JAYGHK010000062">
    <property type="protein sequence ID" value="MEA5609791.1"/>
    <property type="molecule type" value="Genomic_DNA"/>
</dbReference>
<comment type="caution">
    <text evidence="2">The sequence shown here is derived from an EMBL/GenBank/DDBJ whole genome shotgun (WGS) entry which is preliminary data.</text>
</comment>
<dbReference type="Proteomes" id="UP001303285">
    <property type="component" value="Unassembled WGS sequence"/>
</dbReference>
<gene>
    <name evidence="2" type="ORF">VB695_17255</name>
</gene>
<feature type="domain" description="Sulfatase-modifying factor enzyme-like" evidence="1">
    <location>
        <begin position="5"/>
        <end position="30"/>
    </location>
</feature>
<reference evidence="2 3" key="1">
    <citation type="submission" date="2023-12" db="EMBL/GenBank/DDBJ databases">
        <title>Baltic Sea Cyanobacteria.</title>
        <authorList>
            <person name="Delbaje E."/>
            <person name="Fewer D.P."/>
            <person name="Shishido T.K."/>
        </authorList>
    </citation>
    <scope>NUCLEOTIDE SEQUENCE [LARGE SCALE GENOMIC DNA]</scope>
    <source>
        <strain evidence="2 3">UHCC 0060</strain>
    </source>
</reference>
<protein>
    <submittedName>
        <fullName evidence="2">SUMF1/EgtB/PvdO family nonheme iron enzyme</fullName>
    </submittedName>
</protein>
<organism evidence="2 3">
    <name type="scientific">Nodularia spumigena UHCC 0060</name>
    <dbReference type="NCBI Taxonomy" id="3110300"/>
    <lineage>
        <taxon>Bacteria</taxon>
        <taxon>Bacillati</taxon>
        <taxon>Cyanobacteriota</taxon>
        <taxon>Cyanophyceae</taxon>
        <taxon>Nostocales</taxon>
        <taxon>Nodulariaceae</taxon>
        <taxon>Nodularia</taxon>
    </lineage>
</organism>
<dbReference type="InterPro" id="IPR042095">
    <property type="entry name" value="SUMF_sf"/>
</dbReference>
<keyword evidence="3" id="KW-1185">Reference proteome</keyword>
<evidence type="ECO:0000259" key="1">
    <source>
        <dbReference type="Pfam" id="PF03781"/>
    </source>
</evidence>
<dbReference type="RefSeq" id="WP_323244643.1">
    <property type="nucleotide sequence ID" value="NZ_JAYGHK010000062.1"/>
</dbReference>
<accession>A0ABU5UU59</accession>
<proteinExistence type="predicted"/>
<dbReference type="SUPFAM" id="SSF56436">
    <property type="entry name" value="C-type lectin-like"/>
    <property type="match status" value="1"/>
</dbReference>
<dbReference type="Pfam" id="PF03781">
    <property type="entry name" value="FGE-sulfatase"/>
    <property type="match status" value="1"/>
</dbReference>
<dbReference type="InterPro" id="IPR016187">
    <property type="entry name" value="CTDL_fold"/>
</dbReference>
<evidence type="ECO:0000313" key="3">
    <source>
        <dbReference type="Proteomes" id="UP001303285"/>
    </source>
</evidence>
<name>A0ABU5UU59_NODSP</name>
<dbReference type="Gene3D" id="3.90.1580.10">
    <property type="entry name" value="paralog of FGE (formylglycine-generating enzyme)"/>
    <property type="match status" value="1"/>
</dbReference>
<dbReference type="InterPro" id="IPR005532">
    <property type="entry name" value="SUMF_dom"/>
</dbReference>